<keyword evidence="3" id="KW-0378">Hydrolase</keyword>
<comment type="caution">
    <text evidence="3">The sequence shown here is derived from an EMBL/GenBank/DDBJ whole genome shotgun (WGS) entry which is preliminary data.</text>
</comment>
<dbReference type="PANTHER" id="PTHR14969:SF58">
    <property type="entry name" value="UNDECAPRENYL-DIPHOSPHATASE BCRC"/>
    <property type="match status" value="1"/>
</dbReference>
<accession>A0A1E3L2D8</accession>
<dbReference type="EC" id="3.6.1.27" evidence="3"/>
<keyword evidence="1" id="KW-1133">Transmembrane helix</keyword>
<proteinExistence type="predicted"/>
<feature type="transmembrane region" description="Helical" evidence="1">
    <location>
        <begin position="150"/>
        <end position="168"/>
    </location>
</feature>
<dbReference type="RefSeq" id="WP_069328212.1">
    <property type="nucleotide sequence ID" value="NZ_MDER01000046.1"/>
</dbReference>
<gene>
    <name evidence="3" type="ORF">PTI45_02804</name>
</gene>
<dbReference type="CDD" id="cd03385">
    <property type="entry name" value="PAP2_BcrC_like"/>
    <property type="match status" value="1"/>
</dbReference>
<evidence type="ECO:0000256" key="1">
    <source>
        <dbReference type="SAM" id="Phobius"/>
    </source>
</evidence>
<feature type="transmembrane region" description="Helical" evidence="1">
    <location>
        <begin position="126"/>
        <end position="144"/>
    </location>
</feature>
<dbReference type="SMART" id="SM00014">
    <property type="entry name" value="acidPPc"/>
    <property type="match status" value="1"/>
</dbReference>
<dbReference type="Pfam" id="PF01569">
    <property type="entry name" value="PAP2"/>
    <property type="match status" value="1"/>
</dbReference>
<dbReference type="STRING" id="1886670.PTI45_02804"/>
<feature type="domain" description="Phosphatidic acid phosphatase type 2/haloperoxidase" evidence="2">
    <location>
        <begin position="56"/>
        <end position="165"/>
    </location>
</feature>
<dbReference type="PANTHER" id="PTHR14969">
    <property type="entry name" value="SPHINGOSINE-1-PHOSPHATE PHOSPHOHYDROLASE"/>
    <property type="match status" value="1"/>
</dbReference>
<dbReference type="InterPro" id="IPR033879">
    <property type="entry name" value="UPP_Pase"/>
</dbReference>
<keyword evidence="1" id="KW-0472">Membrane</keyword>
<dbReference type="Proteomes" id="UP000094578">
    <property type="component" value="Unassembled WGS sequence"/>
</dbReference>
<reference evidence="3 4" key="1">
    <citation type="submission" date="2016-08" db="EMBL/GenBank/DDBJ databases">
        <title>Genome sequencing of Paenibacillus sp. TI45-13ar, isolated from Korean traditional nuruk.</title>
        <authorList>
            <person name="Kim S.-J."/>
        </authorList>
    </citation>
    <scope>NUCLEOTIDE SEQUENCE [LARGE SCALE GENOMIC DNA]</scope>
    <source>
        <strain evidence="3 4">TI45-13ar</strain>
    </source>
</reference>
<dbReference type="InterPro" id="IPR000326">
    <property type="entry name" value="PAP2/HPO"/>
</dbReference>
<organism evidence="3 4">
    <name type="scientific">Paenibacillus nuruki</name>
    <dbReference type="NCBI Taxonomy" id="1886670"/>
    <lineage>
        <taxon>Bacteria</taxon>
        <taxon>Bacillati</taxon>
        <taxon>Bacillota</taxon>
        <taxon>Bacilli</taxon>
        <taxon>Bacillales</taxon>
        <taxon>Paenibacillaceae</taxon>
        <taxon>Paenibacillus</taxon>
    </lineage>
</organism>
<protein>
    <submittedName>
        <fullName evidence="3">Undecaprenyl-diphosphate phosphatase</fullName>
        <ecNumber evidence="3">3.6.1.27</ecNumber>
    </submittedName>
</protein>
<feature type="transmembrane region" description="Helical" evidence="1">
    <location>
        <begin position="61"/>
        <end position="80"/>
    </location>
</feature>
<dbReference type="InterPro" id="IPR036938">
    <property type="entry name" value="PAP2/HPO_sf"/>
</dbReference>
<dbReference type="EMBL" id="MDER01000046">
    <property type="protein sequence ID" value="ODP27781.1"/>
    <property type="molecule type" value="Genomic_DNA"/>
</dbReference>
<feature type="transmembrane region" description="Helical" evidence="1">
    <location>
        <begin position="27"/>
        <end position="49"/>
    </location>
</feature>
<sequence>MNFSQVDYEAFRWINDGAEVFSFINPLMLFLSKYAVVFFVIGALIYWFTRAHANRRMITQALLSAMIGFTMSWILGKLFYRDRPFVSHEVFQLVHHEANASFPSNHALGAFVIAMTIWLFRRRDGWIWLVLASGIAIARVWTGVHYPTDVLAGALLGVLIAVVVHRVFTRISLAKSLMELGIYHYEQVESKVWRKPGYRNRL</sequence>
<name>A0A1E3L2D8_9BACL</name>
<evidence type="ECO:0000259" key="2">
    <source>
        <dbReference type="SMART" id="SM00014"/>
    </source>
</evidence>
<dbReference type="AlphaFoldDB" id="A0A1E3L2D8"/>
<keyword evidence="1" id="KW-0812">Transmembrane</keyword>
<dbReference type="SUPFAM" id="SSF48317">
    <property type="entry name" value="Acid phosphatase/Vanadium-dependent haloperoxidase"/>
    <property type="match status" value="1"/>
</dbReference>
<dbReference type="GO" id="GO:0050380">
    <property type="term" value="F:undecaprenyl-diphosphatase activity"/>
    <property type="evidence" value="ECO:0007669"/>
    <property type="project" value="UniProtKB-EC"/>
</dbReference>
<dbReference type="Gene3D" id="1.20.144.10">
    <property type="entry name" value="Phosphatidic acid phosphatase type 2/haloperoxidase"/>
    <property type="match status" value="1"/>
</dbReference>
<evidence type="ECO:0000313" key="4">
    <source>
        <dbReference type="Proteomes" id="UP000094578"/>
    </source>
</evidence>
<dbReference type="GO" id="GO:0005886">
    <property type="term" value="C:plasma membrane"/>
    <property type="evidence" value="ECO:0007669"/>
    <property type="project" value="InterPro"/>
</dbReference>
<feature type="transmembrane region" description="Helical" evidence="1">
    <location>
        <begin position="100"/>
        <end position="119"/>
    </location>
</feature>
<evidence type="ECO:0000313" key="3">
    <source>
        <dbReference type="EMBL" id="ODP27781.1"/>
    </source>
</evidence>
<keyword evidence="4" id="KW-1185">Reference proteome</keyword>